<dbReference type="Gene3D" id="3.40.50.1820">
    <property type="entry name" value="alpha/beta hydrolase"/>
    <property type="match status" value="1"/>
</dbReference>
<dbReference type="SUPFAM" id="SSF53474">
    <property type="entry name" value="alpha/beta-Hydrolases"/>
    <property type="match status" value="1"/>
</dbReference>
<proteinExistence type="inferred from homology"/>
<keyword evidence="6" id="KW-1185">Reference proteome</keyword>
<dbReference type="InterPro" id="IPR051601">
    <property type="entry name" value="Serine_prot/Carboxylest_S33"/>
</dbReference>
<evidence type="ECO:0000259" key="4">
    <source>
        <dbReference type="Pfam" id="PF08386"/>
    </source>
</evidence>
<dbReference type="PANTHER" id="PTHR43248:SF25">
    <property type="entry name" value="AB HYDROLASE-1 DOMAIN-CONTAINING PROTEIN-RELATED"/>
    <property type="match status" value="1"/>
</dbReference>
<organism evidence="5 6">
    <name type="scientific">Obba rivulosa</name>
    <dbReference type="NCBI Taxonomy" id="1052685"/>
    <lineage>
        <taxon>Eukaryota</taxon>
        <taxon>Fungi</taxon>
        <taxon>Dikarya</taxon>
        <taxon>Basidiomycota</taxon>
        <taxon>Agaricomycotina</taxon>
        <taxon>Agaricomycetes</taxon>
        <taxon>Polyporales</taxon>
        <taxon>Gelatoporiaceae</taxon>
        <taxon>Obba</taxon>
    </lineage>
</organism>
<dbReference type="Pfam" id="PF00561">
    <property type="entry name" value="Abhydrolase_1"/>
    <property type="match status" value="1"/>
</dbReference>
<dbReference type="InterPro" id="IPR013595">
    <property type="entry name" value="Pept_S33_TAP-like_C"/>
</dbReference>
<sequence>MDSGAISLVPLGSWSLALRARQVITVIVCTALLIHWTLKCLSTSQSPYASDQKATHFGGSSGSNEIGKIEWSLCDGERDLPGSECGTIVVPLDYFDHSAGVAKIALGRYNATSMPRKGIVLINPGGPGAPGKPHGTIRGRLLQQLIGPEYDIVGFDPRGIGETLPKTQCFPSRDAQRAFKSHTVLERGYDVGPNLTDPSNREHLIRLQREADALYKVQFEICKQKMGELLRYMGTSTVARDVDFISNALEGEDALINFHGGSYGSVLGQYLVNMFPDRVGRVVIDGIVDAVLWSNEPYYKWYAEWLSSSRETYNLFATECSKAGYEICALARDESEGFSGILARIEDFIARLYQKPLSVPDAAQPGILTAGMLRRYILEGLEAPLSWPTLAEHLSSAIQGNGTAILSALQTIPSYFYDLYDLSRSAVSCNDNKPFAPPSAQDVVDELLKVEEEVAPFAFAAVISEPDAGCQFWPVNPPERFGGPWNHTLRNPILIVSNTADPVTPIASGRMVNSLLSNSSRLLVQNSPGHTSFALPSLCTVKHVRAYFRDGTLPPDGTVCQPDVTPFEIPGSSYAPSDADYRLVAELKQLGRRV</sequence>
<dbReference type="InterPro" id="IPR029058">
    <property type="entry name" value="AB_hydrolase_fold"/>
</dbReference>
<evidence type="ECO:0000313" key="6">
    <source>
        <dbReference type="Proteomes" id="UP000250043"/>
    </source>
</evidence>
<dbReference type="AlphaFoldDB" id="A0A8E2AJU6"/>
<dbReference type="OrthoDB" id="425534at2759"/>
<feature type="domain" description="Peptidase S33 tripeptidyl aminopeptidase-like C-terminal" evidence="4">
    <location>
        <begin position="456"/>
        <end position="560"/>
    </location>
</feature>
<dbReference type="InterPro" id="IPR000073">
    <property type="entry name" value="AB_hydrolase_1"/>
</dbReference>
<dbReference type="EMBL" id="KV722556">
    <property type="protein sequence ID" value="OCH85906.1"/>
    <property type="molecule type" value="Genomic_DNA"/>
</dbReference>
<keyword evidence="2" id="KW-0378">Hydrolase</keyword>
<gene>
    <name evidence="5" type="ORF">OBBRIDRAFT_797713</name>
</gene>
<evidence type="ECO:0000259" key="3">
    <source>
        <dbReference type="Pfam" id="PF00561"/>
    </source>
</evidence>
<evidence type="ECO:0000256" key="1">
    <source>
        <dbReference type="ARBA" id="ARBA00010088"/>
    </source>
</evidence>
<dbReference type="Proteomes" id="UP000250043">
    <property type="component" value="Unassembled WGS sequence"/>
</dbReference>
<evidence type="ECO:0000313" key="5">
    <source>
        <dbReference type="EMBL" id="OCH85906.1"/>
    </source>
</evidence>
<comment type="similarity">
    <text evidence="1">Belongs to the peptidase S33 family.</text>
</comment>
<accession>A0A8E2AJU6</accession>
<evidence type="ECO:0000256" key="2">
    <source>
        <dbReference type="ARBA" id="ARBA00022801"/>
    </source>
</evidence>
<name>A0A8E2AJU6_9APHY</name>
<dbReference type="PANTHER" id="PTHR43248">
    <property type="entry name" value="2-SUCCINYL-6-HYDROXY-2,4-CYCLOHEXADIENE-1-CARBOXYLATE SYNTHASE"/>
    <property type="match status" value="1"/>
</dbReference>
<protein>
    <submittedName>
        <fullName evidence="5">Uncharacterized protein</fullName>
    </submittedName>
</protein>
<reference evidence="5 6" key="1">
    <citation type="submission" date="2016-07" db="EMBL/GenBank/DDBJ databases">
        <title>Draft genome of the white-rot fungus Obba rivulosa 3A-2.</title>
        <authorList>
            <consortium name="DOE Joint Genome Institute"/>
            <person name="Miettinen O."/>
            <person name="Riley R."/>
            <person name="Acob R."/>
            <person name="Barry K."/>
            <person name="Cullen D."/>
            <person name="De Vries R."/>
            <person name="Hainaut M."/>
            <person name="Hatakka A."/>
            <person name="Henrissat B."/>
            <person name="Hilden K."/>
            <person name="Kuo R."/>
            <person name="Labutti K."/>
            <person name="Lipzen A."/>
            <person name="Makela M.R."/>
            <person name="Sandor L."/>
            <person name="Spatafora J.W."/>
            <person name="Grigoriev I.V."/>
            <person name="Hibbett D.S."/>
        </authorList>
    </citation>
    <scope>NUCLEOTIDE SEQUENCE [LARGE SCALE GENOMIC DNA]</scope>
    <source>
        <strain evidence="5 6">3A-2</strain>
    </source>
</reference>
<dbReference type="GO" id="GO:0016787">
    <property type="term" value="F:hydrolase activity"/>
    <property type="evidence" value="ECO:0007669"/>
    <property type="project" value="UniProtKB-KW"/>
</dbReference>
<feature type="domain" description="AB hydrolase-1" evidence="3">
    <location>
        <begin position="119"/>
        <end position="291"/>
    </location>
</feature>
<dbReference type="Pfam" id="PF08386">
    <property type="entry name" value="Abhydrolase_4"/>
    <property type="match status" value="1"/>
</dbReference>